<sequence length="359" mass="38152">MNRSIHSFSYSPLASRVIFGAGRRADIAAEAARLDCKRPIIITTRDQRYLGEEVAQQFEPATSSLFDDATMHTPWEITQRALGQAKEAGVDCVIAIGGGSAIGLSKAIALQTDLPQVAVPTTYAGSEVTPIIGETRNGEKRTQRTLKVLPEVVIYDVDLTLSLPASISAASGLNAIAHAVEALYAQDENPVTSLIAEEGIAALATSLPDVITAPSSVNARRIAQYGAWLCGTCLGTVGMGLHHKICHVLGGTFNLPHAQTHAVMIAHVASYNAQAAPHAMASIARALEADSACAGLYDLARELRVPQALKDLGMPEEGIDRTVELVMKNAYSNPRSPDAKALRIMLERAWIGFPAAPIE</sequence>
<dbReference type="CDD" id="cd08177">
    <property type="entry name" value="MAR"/>
    <property type="match status" value="1"/>
</dbReference>
<dbReference type="Proteomes" id="UP000255165">
    <property type="component" value="Unassembled WGS sequence"/>
</dbReference>
<gene>
    <name evidence="6" type="ORF">DN412_37235</name>
</gene>
<dbReference type="PANTHER" id="PTHR11496">
    <property type="entry name" value="ALCOHOL DEHYDROGENASE"/>
    <property type="match status" value="1"/>
</dbReference>
<evidence type="ECO:0000313" key="7">
    <source>
        <dbReference type="Proteomes" id="UP000255165"/>
    </source>
</evidence>
<comment type="similarity">
    <text evidence="1">Belongs to the iron-containing alcohol dehydrogenase family.</text>
</comment>
<dbReference type="Pfam" id="PF25137">
    <property type="entry name" value="ADH_Fe_C"/>
    <property type="match status" value="1"/>
</dbReference>
<dbReference type="RefSeq" id="WP_115216123.1">
    <property type="nucleotide sequence ID" value="NZ_QKWJ01000098.1"/>
</dbReference>
<evidence type="ECO:0000313" key="6">
    <source>
        <dbReference type="EMBL" id="RDK05409.1"/>
    </source>
</evidence>
<name>A0A370NII7_9BURK</name>
<dbReference type="InterPro" id="IPR039697">
    <property type="entry name" value="Alcohol_dehydrogenase_Fe"/>
</dbReference>
<dbReference type="GO" id="GO:0004022">
    <property type="term" value="F:alcohol dehydrogenase (NAD+) activity"/>
    <property type="evidence" value="ECO:0007669"/>
    <property type="project" value="TreeGrafter"/>
</dbReference>
<proteinExistence type="inferred from homology"/>
<dbReference type="InterPro" id="IPR056798">
    <property type="entry name" value="ADH_Fe_C"/>
</dbReference>
<comment type="caution">
    <text evidence="6">The sequence shown here is derived from an EMBL/GenBank/DDBJ whole genome shotgun (WGS) entry which is preliminary data.</text>
</comment>
<dbReference type="Gene3D" id="1.20.1090.10">
    <property type="entry name" value="Dehydroquinate synthase-like - alpha domain"/>
    <property type="match status" value="1"/>
</dbReference>
<dbReference type="GO" id="GO:0046872">
    <property type="term" value="F:metal ion binding"/>
    <property type="evidence" value="ECO:0007669"/>
    <property type="project" value="InterPro"/>
</dbReference>
<dbReference type="EMBL" id="QKWJ01000098">
    <property type="protein sequence ID" value="RDK05409.1"/>
    <property type="molecule type" value="Genomic_DNA"/>
</dbReference>
<dbReference type="AlphaFoldDB" id="A0A370NII7"/>
<keyword evidence="3" id="KW-0520">NAD</keyword>
<evidence type="ECO:0000259" key="5">
    <source>
        <dbReference type="Pfam" id="PF25137"/>
    </source>
</evidence>
<evidence type="ECO:0000259" key="4">
    <source>
        <dbReference type="Pfam" id="PF00465"/>
    </source>
</evidence>
<keyword evidence="7" id="KW-1185">Reference proteome</keyword>
<keyword evidence="2" id="KW-0560">Oxidoreductase</keyword>
<feature type="domain" description="Alcohol dehydrogenase iron-type/glycerol dehydrogenase GldA" evidence="4">
    <location>
        <begin position="15"/>
        <end position="156"/>
    </location>
</feature>
<evidence type="ECO:0000256" key="3">
    <source>
        <dbReference type="ARBA" id="ARBA00023027"/>
    </source>
</evidence>
<dbReference type="InterPro" id="IPR001670">
    <property type="entry name" value="ADH_Fe/GldA"/>
</dbReference>
<dbReference type="PANTHER" id="PTHR11496:SF102">
    <property type="entry name" value="ALCOHOL DEHYDROGENASE 4"/>
    <property type="match status" value="1"/>
</dbReference>
<evidence type="ECO:0000256" key="2">
    <source>
        <dbReference type="ARBA" id="ARBA00023002"/>
    </source>
</evidence>
<dbReference type="GO" id="GO:0018506">
    <property type="term" value="F:maleylacetate reductase activity"/>
    <property type="evidence" value="ECO:0007669"/>
    <property type="project" value="InterPro"/>
</dbReference>
<dbReference type="InterPro" id="IPR034786">
    <property type="entry name" value="MAR"/>
</dbReference>
<dbReference type="Gene3D" id="3.40.50.1970">
    <property type="match status" value="1"/>
</dbReference>
<dbReference type="Pfam" id="PF00465">
    <property type="entry name" value="Fe-ADH"/>
    <property type="match status" value="1"/>
</dbReference>
<reference evidence="7" key="1">
    <citation type="submission" date="2018-06" db="EMBL/GenBank/DDBJ databases">
        <authorList>
            <person name="Feng T."/>
            <person name="Jeon C.O."/>
        </authorList>
    </citation>
    <scope>NUCLEOTIDE SEQUENCE [LARGE SCALE GENOMIC DNA]</scope>
    <source>
        <strain evidence="7">S23</strain>
    </source>
</reference>
<evidence type="ECO:0000256" key="1">
    <source>
        <dbReference type="ARBA" id="ARBA00007358"/>
    </source>
</evidence>
<accession>A0A370NII7</accession>
<dbReference type="SUPFAM" id="SSF56796">
    <property type="entry name" value="Dehydroquinate synthase-like"/>
    <property type="match status" value="1"/>
</dbReference>
<feature type="domain" description="Fe-containing alcohol dehydrogenase-like C-terminal" evidence="5">
    <location>
        <begin position="169"/>
        <end position="349"/>
    </location>
</feature>
<organism evidence="6 7">
    <name type="scientific">Cupriavidus lacunae</name>
    <dbReference type="NCBI Taxonomy" id="2666307"/>
    <lineage>
        <taxon>Bacteria</taxon>
        <taxon>Pseudomonadati</taxon>
        <taxon>Pseudomonadota</taxon>
        <taxon>Betaproteobacteria</taxon>
        <taxon>Burkholderiales</taxon>
        <taxon>Burkholderiaceae</taxon>
        <taxon>Cupriavidus</taxon>
    </lineage>
</organism>
<protein>
    <submittedName>
        <fullName evidence="6">Maleylacetate reductase</fullName>
    </submittedName>
</protein>